<keyword evidence="4" id="KW-1185">Reference proteome</keyword>
<dbReference type="Gene3D" id="3.30.530.20">
    <property type="match status" value="1"/>
</dbReference>
<name>A0ABT8KXL0_9BACT</name>
<dbReference type="EMBL" id="JAUJEA010000020">
    <property type="protein sequence ID" value="MDN5205537.1"/>
    <property type="molecule type" value="Genomic_DNA"/>
</dbReference>
<evidence type="ECO:0000313" key="3">
    <source>
        <dbReference type="EMBL" id="MDN5205537.1"/>
    </source>
</evidence>
<feature type="domain" description="Activator of Hsp90 ATPase homologue 1/2-like C-terminal" evidence="2">
    <location>
        <begin position="15"/>
        <end position="142"/>
    </location>
</feature>
<comment type="caution">
    <text evidence="3">The sequence shown here is derived from an EMBL/GenBank/DDBJ whole genome shotgun (WGS) entry which is preliminary data.</text>
</comment>
<dbReference type="InterPro" id="IPR013538">
    <property type="entry name" value="ASHA1/2-like_C"/>
</dbReference>
<protein>
    <submittedName>
        <fullName evidence="3">SRPBCC domain-containing protein</fullName>
    </submittedName>
</protein>
<accession>A0ABT8KXL0</accession>
<evidence type="ECO:0000259" key="2">
    <source>
        <dbReference type="Pfam" id="PF08327"/>
    </source>
</evidence>
<comment type="similarity">
    <text evidence="1">Belongs to the AHA1 family.</text>
</comment>
<sequence length="143" mass="16263">MPQESIVKKNITLNANLSSVWKALTDPSMTKQYMFGCELISDWKEGSEIIWKDEETIRVTGHILSIDPEKTLQFTVFDPHMGLEDIPSNYLTVTYQLSSENNITTLSVSQGDFSKVENSEKRYHDTLAGWEYALNGLKALLEN</sequence>
<dbReference type="Pfam" id="PF08327">
    <property type="entry name" value="AHSA1"/>
    <property type="match status" value="1"/>
</dbReference>
<dbReference type="InterPro" id="IPR023393">
    <property type="entry name" value="START-like_dom_sf"/>
</dbReference>
<organism evidence="3 4">
    <name type="scientific">Splendidivirga corallicola</name>
    <dbReference type="NCBI Taxonomy" id="3051826"/>
    <lineage>
        <taxon>Bacteria</taxon>
        <taxon>Pseudomonadati</taxon>
        <taxon>Bacteroidota</taxon>
        <taxon>Cytophagia</taxon>
        <taxon>Cytophagales</taxon>
        <taxon>Splendidivirgaceae</taxon>
        <taxon>Splendidivirga</taxon>
    </lineage>
</organism>
<dbReference type="RefSeq" id="WP_346755559.1">
    <property type="nucleotide sequence ID" value="NZ_JAUJEA010000020.1"/>
</dbReference>
<dbReference type="SUPFAM" id="SSF55961">
    <property type="entry name" value="Bet v1-like"/>
    <property type="match status" value="1"/>
</dbReference>
<gene>
    <name evidence="3" type="ORF">QQ008_29405</name>
</gene>
<proteinExistence type="inferred from homology"/>
<evidence type="ECO:0000256" key="1">
    <source>
        <dbReference type="ARBA" id="ARBA00006817"/>
    </source>
</evidence>
<dbReference type="Proteomes" id="UP001172082">
    <property type="component" value="Unassembled WGS sequence"/>
</dbReference>
<evidence type="ECO:0000313" key="4">
    <source>
        <dbReference type="Proteomes" id="UP001172082"/>
    </source>
</evidence>
<reference evidence="3" key="1">
    <citation type="submission" date="2023-06" db="EMBL/GenBank/DDBJ databases">
        <title>Genomic of Parafulvivirga corallium.</title>
        <authorList>
            <person name="Wang G."/>
        </authorList>
    </citation>
    <scope>NUCLEOTIDE SEQUENCE</scope>
    <source>
        <strain evidence="3">BMA10</strain>
    </source>
</reference>